<dbReference type="Gene3D" id="2.30.30.110">
    <property type="match status" value="1"/>
</dbReference>
<dbReference type="GO" id="GO:0016075">
    <property type="term" value="P:rRNA catabolic process"/>
    <property type="evidence" value="ECO:0007669"/>
    <property type="project" value="TreeGrafter"/>
</dbReference>
<dbReference type="GO" id="GO:0016787">
    <property type="term" value="F:hydrolase activity"/>
    <property type="evidence" value="ECO:0007669"/>
    <property type="project" value="UniProtKB-KW"/>
</dbReference>
<dbReference type="PANTHER" id="PTHR33988:SF1">
    <property type="entry name" value="ENDORIBONUCLEASE MAZF7-RELATED"/>
    <property type="match status" value="1"/>
</dbReference>
<dbReference type="PIRSF" id="PIRSF033490">
    <property type="entry name" value="MazF"/>
    <property type="match status" value="1"/>
</dbReference>
<gene>
    <name evidence="2" type="ORF">SBA1_1190001</name>
</gene>
<evidence type="ECO:0000313" key="3">
    <source>
        <dbReference type="Proteomes" id="UP000238701"/>
    </source>
</evidence>
<dbReference type="AlphaFoldDB" id="A0A2U3K1K0"/>
<proteinExistence type="inferred from homology"/>
<protein>
    <recommendedName>
        <fullName evidence="1">mRNA interferase</fullName>
        <ecNumber evidence="1">3.1.-.-</ecNumber>
    </recommendedName>
</protein>
<dbReference type="EC" id="3.1.-.-" evidence="1"/>
<dbReference type="OrthoDB" id="9808744at2"/>
<dbReference type="PANTHER" id="PTHR33988">
    <property type="entry name" value="ENDORIBONUCLEASE MAZF-RELATED"/>
    <property type="match status" value="1"/>
</dbReference>
<accession>A0A2U3K1K0</accession>
<dbReference type="SUPFAM" id="SSF50118">
    <property type="entry name" value="Cell growth inhibitor/plasmid maintenance toxic component"/>
    <property type="match status" value="1"/>
</dbReference>
<dbReference type="GO" id="GO:0006402">
    <property type="term" value="P:mRNA catabolic process"/>
    <property type="evidence" value="ECO:0007669"/>
    <property type="project" value="TreeGrafter"/>
</dbReference>
<reference evidence="3" key="1">
    <citation type="submission" date="2018-02" db="EMBL/GenBank/DDBJ databases">
        <authorList>
            <person name="Hausmann B."/>
        </authorList>
    </citation>
    <scope>NUCLEOTIDE SEQUENCE [LARGE SCALE GENOMIC DNA]</scope>
    <source>
        <strain evidence="3">Peat soil MAG SbA1</strain>
    </source>
</reference>
<keyword evidence="1" id="KW-0255">Endonuclease</keyword>
<dbReference type="Proteomes" id="UP000238701">
    <property type="component" value="Unassembled WGS sequence"/>
</dbReference>
<dbReference type="GO" id="GO:0003677">
    <property type="term" value="F:DNA binding"/>
    <property type="evidence" value="ECO:0007669"/>
    <property type="project" value="InterPro"/>
</dbReference>
<keyword evidence="1" id="KW-0540">Nuclease</keyword>
<dbReference type="EMBL" id="OMOD01000023">
    <property type="protein sequence ID" value="SPF33479.1"/>
    <property type="molecule type" value="Genomic_DNA"/>
</dbReference>
<dbReference type="Pfam" id="PF02452">
    <property type="entry name" value="PemK_toxin"/>
    <property type="match status" value="1"/>
</dbReference>
<dbReference type="GO" id="GO:0004521">
    <property type="term" value="F:RNA endonuclease activity"/>
    <property type="evidence" value="ECO:0007669"/>
    <property type="project" value="TreeGrafter"/>
</dbReference>
<keyword evidence="1 2" id="KW-0378">Hydrolase</keyword>
<evidence type="ECO:0000256" key="1">
    <source>
        <dbReference type="PIRNR" id="PIRNR033490"/>
    </source>
</evidence>
<organism evidence="2 3">
    <name type="scientific">Candidatus Sulfotelmatobacter kueseliae</name>
    <dbReference type="NCBI Taxonomy" id="2042962"/>
    <lineage>
        <taxon>Bacteria</taxon>
        <taxon>Pseudomonadati</taxon>
        <taxon>Acidobacteriota</taxon>
        <taxon>Terriglobia</taxon>
        <taxon>Terriglobales</taxon>
        <taxon>Candidatus Korobacteraceae</taxon>
        <taxon>Candidatus Sulfotelmatobacter</taxon>
    </lineage>
</organism>
<name>A0A2U3K1K0_9BACT</name>
<sequence length="114" mass="12625">MSPLSLTRTFPHRGEICLVRLDKNRPALVISSNALNRHALDVCVVPLTSVEHRKFTLRVELPAGEGGLERRSWAKCDQVTTLEKALLRYPPLGRLSSATLARVESAIKTALELP</sequence>
<comment type="function">
    <text evidence="1">Toxic component of a type II toxin-antitoxin (TA) system.</text>
</comment>
<comment type="similarity">
    <text evidence="1">Belongs to the PemK/MazF family.</text>
</comment>
<dbReference type="InterPro" id="IPR011067">
    <property type="entry name" value="Plasmid_toxin/cell-grow_inhib"/>
</dbReference>
<evidence type="ECO:0000313" key="2">
    <source>
        <dbReference type="EMBL" id="SPF33479.1"/>
    </source>
</evidence>
<dbReference type="InterPro" id="IPR003477">
    <property type="entry name" value="PemK-like"/>
</dbReference>